<dbReference type="EMBL" id="JARJCW010000043">
    <property type="protein sequence ID" value="KAJ7205458.1"/>
    <property type="molecule type" value="Genomic_DNA"/>
</dbReference>
<dbReference type="InterPro" id="IPR045341">
    <property type="entry name" value="DUF6532"/>
</dbReference>
<organism evidence="3 4">
    <name type="scientific">Mycena pura</name>
    <dbReference type="NCBI Taxonomy" id="153505"/>
    <lineage>
        <taxon>Eukaryota</taxon>
        <taxon>Fungi</taxon>
        <taxon>Dikarya</taxon>
        <taxon>Basidiomycota</taxon>
        <taxon>Agaricomycotina</taxon>
        <taxon>Agaricomycetes</taxon>
        <taxon>Agaricomycetidae</taxon>
        <taxon>Agaricales</taxon>
        <taxon>Marasmiineae</taxon>
        <taxon>Mycenaceae</taxon>
        <taxon>Mycena</taxon>
    </lineage>
</organism>
<proteinExistence type="predicted"/>
<evidence type="ECO:0000256" key="1">
    <source>
        <dbReference type="SAM" id="MobiDB-lite"/>
    </source>
</evidence>
<protein>
    <recommendedName>
        <fullName evidence="2">DUF6532 domain-containing protein</fullName>
    </recommendedName>
</protein>
<dbReference type="Proteomes" id="UP001219525">
    <property type="component" value="Unassembled WGS sequence"/>
</dbReference>
<feature type="region of interest" description="Disordered" evidence="1">
    <location>
        <begin position="152"/>
        <end position="232"/>
    </location>
</feature>
<accession>A0AAD6VC07</accession>
<gene>
    <name evidence="3" type="ORF">GGX14DRAFT_644628</name>
</gene>
<name>A0AAD6VC07_9AGAR</name>
<sequence length="339" mass="36904">MQYGGGGGGRWLAGGSEQRVAVSSEWARGAKRALAAGGAKGVKPGASSARPLPGTSGLEWAVLVRKHGTFRLLRCDYIKIIRHIWQMKADSANNNPLEALTSSPHVWIEAKNSVNSFQMWLHSHTMTQPLPTPYSSACPPQLLRPPLSLARPQKITSKPHGPEPLPEQSPPQRSRRLTSKQEDMATRAATAKEEQIRKLSVQNKNLAKKAAQAKGSKTTTKAGRTTTNTSTRDDLGIKNADVINPIPLPTLALIFTAIEHCIQFCSTGHYVHAKFTESLNQERYGLLLTNLYTGLRTETGAPAIRAATTSRFSDDKRARAMEEMQAMLQRAGEAAPVAD</sequence>
<evidence type="ECO:0000259" key="2">
    <source>
        <dbReference type="Pfam" id="PF20149"/>
    </source>
</evidence>
<feature type="domain" description="DUF6532" evidence="2">
    <location>
        <begin position="231"/>
        <end position="291"/>
    </location>
</feature>
<comment type="caution">
    <text evidence="3">The sequence shown here is derived from an EMBL/GenBank/DDBJ whole genome shotgun (WGS) entry which is preliminary data.</text>
</comment>
<keyword evidence="4" id="KW-1185">Reference proteome</keyword>
<dbReference type="Pfam" id="PF20149">
    <property type="entry name" value="DUF6532"/>
    <property type="match status" value="1"/>
</dbReference>
<dbReference type="AlphaFoldDB" id="A0AAD6VC07"/>
<reference evidence="3" key="1">
    <citation type="submission" date="2023-03" db="EMBL/GenBank/DDBJ databases">
        <title>Massive genome expansion in bonnet fungi (Mycena s.s.) driven by repeated elements and novel gene families across ecological guilds.</title>
        <authorList>
            <consortium name="Lawrence Berkeley National Laboratory"/>
            <person name="Harder C.B."/>
            <person name="Miyauchi S."/>
            <person name="Viragh M."/>
            <person name="Kuo A."/>
            <person name="Thoen E."/>
            <person name="Andreopoulos B."/>
            <person name="Lu D."/>
            <person name="Skrede I."/>
            <person name="Drula E."/>
            <person name="Henrissat B."/>
            <person name="Morin E."/>
            <person name="Kohler A."/>
            <person name="Barry K."/>
            <person name="LaButti K."/>
            <person name="Morin E."/>
            <person name="Salamov A."/>
            <person name="Lipzen A."/>
            <person name="Mereny Z."/>
            <person name="Hegedus B."/>
            <person name="Baldrian P."/>
            <person name="Stursova M."/>
            <person name="Weitz H."/>
            <person name="Taylor A."/>
            <person name="Grigoriev I.V."/>
            <person name="Nagy L.G."/>
            <person name="Martin F."/>
            <person name="Kauserud H."/>
        </authorList>
    </citation>
    <scope>NUCLEOTIDE SEQUENCE</scope>
    <source>
        <strain evidence="3">9144</strain>
    </source>
</reference>
<feature type="compositionally biased region" description="Low complexity" evidence="1">
    <location>
        <begin position="202"/>
        <end position="230"/>
    </location>
</feature>
<evidence type="ECO:0000313" key="3">
    <source>
        <dbReference type="EMBL" id="KAJ7205458.1"/>
    </source>
</evidence>
<feature type="compositionally biased region" description="Basic and acidic residues" evidence="1">
    <location>
        <begin position="179"/>
        <end position="197"/>
    </location>
</feature>
<evidence type="ECO:0000313" key="4">
    <source>
        <dbReference type="Proteomes" id="UP001219525"/>
    </source>
</evidence>